<dbReference type="InterPro" id="IPR009707">
    <property type="entry name" value="GlpM/YdgC"/>
</dbReference>
<feature type="transmembrane region" description="Helical" evidence="1">
    <location>
        <begin position="24"/>
        <end position="41"/>
    </location>
</feature>
<dbReference type="EMBL" id="JAKZFC010000004">
    <property type="protein sequence ID" value="MCH7322568.1"/>
    <property type="molecule type" value="Genomic_DNA"/>
</dbReference>
<evidence type="ECO:0000313" key="2">
    <source>
        <dbReference type="EMBL" id="MCH7322568.1"/>
    </source>
</evidence>
<name>A0ABS9UF50_9BACL</name>
<keyword evidence="1" id="KW-0472">Membrane</keyword>
<dbReference type="RefSeq" id="WP_241369637.1">
    <property type="nucleotide sequence ID" value="NZ_JAKZFC010000004.1"/>
</dbReference>
<sequence>MFYIIQFIIGGTVMLLASWLSRSNLHFLSGVITLLPILTLLNMRLQMKSMTAETFQLVQQNAIFGAIGMVLFTSLVFYFSSIWKPGQAVLSALGIYIVFMVIGKPIMAMLQS</sequence>
<dbReference type="Pfam" id="PF06942">
    <property type="entry name" value="GlpM"/>
    <property type="match status" value="1"/>
</dbReference>
<accession>A0ABS9UF50</accession>
<feature type="transmembrane region" description="Helical" evidence="1">
    <location>
        <begin position="89"/>
        <end position="110"/>
    </location>
</feature>
<feature type="transmembrane region" description="Helical" evidence="1">
    <location>
        <begin position="62"/>
        <end position="83"/>
    </location>
</feature>
<comment type="caution">
    <text evidence="2">The sequence shown here is derived from an EMBL/GenBank/DDBJ whole genome shotgun (WGS) entry which is preliminary data.</text>
</comment>
<evidence type="ECO:0000313" key="3">
    <source>
        <dbReference type="Proteomes" id="UP001316087"/>
    </source>
</evidence>
<gene>
    <name evidence="2" type="ORF">LZ480_11755</name>
</gene>
<reference evidence="2 3" key="1">
    <citation type="submission" date="2022-03" db="EMBL/GenBank/DDBJ databases">
        <authorList>
            <person name="Jo J.-H."/>
            <person name="Im W.-T."/>
        </authorList>
    </citation>
    <scope>NUCLEOTIDE SEQUENCE [LARGE SCALE GENOMIC DNA]</scope>
    <source>
        <strain evidence="2 3">MA9</strain>
    </source>
</reference>
<protein>
    <submittedName>
        <fullName evidence="2">GlpM family protein</fullName>
    </submittedName>
</protein>
<organism evidence="2 3">
    <name type="scientific">Solibacillus palustris</name>
    <dbReference type="NCBI Taxonomy" id="2908203"/>
    <lineage>
        <taxon>Bacteria</taxon>
        <taxon>Bacillati</taxon>
        <taxon>Bacillota</taxon>
        <taxon>Bacilli</taxon>
        <taxon>Bacillales</taxon>
        <taxon>Caryophanaceae</taxon>
        <taxon>Solibacillus</taxon>
    </lineage>
</organism>
<dbReference type="Proteomes" id="UP001316087">
    <property type="component" value="Unassembled WGS sequence"/>
</dbReference>
<keyword evidence="1" id="KW-0812">Transmembrane</keyword>
<proteinExistence type="predicted"/>
<evidence type="ECO:0000256" key="1">
    <source>
        <dbReference type="SAM" id="Phobius"/>
    </source>
</evidence>
<keyword evidence="3" id="KW-1185">Reference proteome</keyword>
<keyword evidence="1" id="KW-1133">Transmembrane helix</keyword>